<protein>
    <recommendedName>
        <fullName evidence="4">THH1/TOM1/TOM3 domain-containing protein</fullName>
    </recommendedName>
</protein>
<comment type="caution">
    <text evidence="2">The sequence shown here is derived from an EMBL/GenBank/DDBJ whole genome shotgun (WGS) entry which is preliminary data.</text>
</comment>
<sequence>MTMNITDTTCDFGLARTSDGCVRTLASYDPDAYFQCQIIYCAMGVASAIASGTLYWRAIKHDCPPLQNYCFLFCGYASVTVIVRGADPTSYGHVIPRPVTGWLSDSCTAALYSVYILALGYWALIIQKGAAVVDKPTRLRCLEAASIAFVWTFYTAYDMSLFTFKGFQPLGLNYMQLAVSACILGVITTTFLVYGLRVLSRLQSREGDTKLRMSNVLREDMEPNGVFDLEIRSDGGGSPAVRFALRQPKAGHTATIKKILIVAVVVSVLVIAGQMYMAVMRASTTPVELSCANGYLCHTVKASVNLLHVFQVLCIWVLLWTFGRIHKKSIAPPTIV</sequence>
<feature type="transmembrane region" description="Helical" evidence="1">
    <location>
        <begin position="109"/>
        <end position="127"/>
    </location>
</feature>
<keyword evidence="1" id="KW-1133">Transmembrane helix</keyword>
<organism evidence="2 3">
    <name type="scientific">Phytophthora boehmeriae</name>
    <dbReference type="NCBI Taxonomy" id="109152"/>
    <lineage>
        <taxon>Eukaryota</taxon>
        <taxon>Sar</taxon>
        <taxon>Stramenopiles</taxon>
        <taxon>Oomycota</taxon>
        <taxon>Peronosporomycetes</taxon>
        <taxon>Peronosporales</taxon>
        <taxon>Peronosporaceae</taxon>
        <taxon>Phytophthora</taxon>
    </lineage>
</organism>
<dbReference type="OrthoDB" id="165760at2759"/>
<dbReference type="AlphaFoldDB" id="A0A8T1WYR2"/>
<evidence type="ECO:0000313" key="2">
    <source>
        <dbReference type="EMBL" id="KAG7398411.1"/>
    </source>
</evidence>
<accession>A0A8T1WYR2</accession>
<evidence type="ECO:0008006" key="4">
    <source>
        <dbReference type="Google" id="ProtNLM"/>
    </source>
</evidence>
<feature type="transmembrane region" description="Helical" evidence="1">
    <location>
        <begin position="32"/>
        <end position="56"/>
    </location>
</feature>
<keyword evidence="1" id="KW-0472">Membrane</keyword>
<keyword evidence="3" id="KW-1185">Reference proteome</keyword>
<feature type="transmembrane region" description="Helical" evidence="1">
    <location>
        <begin position="68"/>
        <end position="86"/>
    </location>
</feature>
<reference evidence="2" key="1">
    <citation type="submission" date="2021-02" db="EMBL/GenBank/DDBJ databases">
        <authorList>
            <person name="Palmer J.M."/>
        </authorList>
    </citation>
    <scope>NUCLEOTIDE SEQUENCE</scope>
    <source>
        <strain evidence="2">SCRP23</strain>
    </source>
</reference>
<proteinExistence type="predicted"/>
<dbReference type="Proteomes" id="UP000693981">
    <property type="component" value="Unassembled WGS sequence"/>
</dbReference>
<feature type="transmembrane region" description="Helical" evidence="1">
    <location>
        <begin position="177"/>
        <end position="196"/>
    </location>
</feature>
<name>A0A8T1WYR2_9STRA</name>
<feature type="transmembrane region" description="Helical" evidence="1">
    <location>
        <begin position="259"/>
        <end position="282"/>
    </location>
</feature>
<keyword evidence="1" id="KW-0812">Transmembrane</keyword>
<gene>
    <name evidence="2" type="ORF">PHYBOEH_011212</name>
</gene>
<dbReference type="EMBL" id="JAGDFL010000082">
    <property type="protein sequence ID" value="KAG7398411.1"/>
    <property type="molecule type" value="Genomic_DNA"/>
</dbReference>
<evidence type="ECO:0000256" key="1">
    <source>
        <dbReference type="SAM" id="Phobius"/>
    </source>
</evidence>
<evidence type="ECO:0000313" key="3">
    <source>
        <dbReference type="Proteomes" id="UP000693981"/>
    </source>
</evidence>
<feature type="transmembrane region" description="Helical" evidence="1">
    <location>
        <begin position="302"/>
        <end position="322"/>
    </location>
</feature>